<protein>
    <submittedName>
        <fullName evidence="1">Uncharacterized protein</fullName>
    </submittedName>
</protein>
<proteinExistence type="predicted"/>
<organism evidence="1">
    <name type="scientific">Candidatus Tisiphia endosymbiont of Sergentomyia squamirostris</name>
    <dbReference type="NCBI Taxonomy" id="3113639"/>
    <lineage>
        <taxon>Bacteria</taxon>
        <taxon>Pseudomonadati</taxon>
        <taxon>Pseudomonadota</taxon>
        <taxon>Alphaproteobacteria</taxon>
        <taxon>Rickettsiales</taxon>
        <taxon>Rickettsiaceae</taxon>
        <taxon>Rickettsieae</taxon>
        <taxon>Candidatus Tisiphia</taxon>
    </lineage>
</organism>
<dbReference type="EMBL" id="AP029170">
    <property type="protein sequence ID" value="BFD46333.1"/>
    <property type="molecule type" value="Genomic_DNA"/>
</dbReference>
<dbReference type="AlphaFoldDB" id="A0AAT9G912"/>
<reference evidence="1" key="1">
    <citation type="submission" date="2024-01" db="EMBL/GenBank/DDBJ databases">
        <title>Sequencing the genomes of a sandfly, Sergentomyia squamirostris, and its two endosymbionts.</title>
        <authorList>
            <person name="Itokawa K."/>
            <person name="Sanjoba C."/>
        </authorList>
    </citation>
    <scope>NUCLEOTIDE SEQUENCE</scope>
    <source>
        <strain evidence="1">RiSSQ</strain>
    </source>
</reference>
<name>A0AAT9G912_9RICK</name>
<accession>A0AAT9G912</accession>
<gene>
    <name evidence="1" type="ORF">DMENIID0002_09790</name>
</gene>
<sequence>MELIMGKPIDEIIEFTELSIEEIEVLRENLAEDTTTVLDEN</sequence>
<evidence type="ECO:0000313" key="1">
    <source>
        <dbReference type="EMBL" id="BFD46333.1"/>
    </source>
</evidence>